<organism evidence="4 5">
    <name type="scientific">Clostridium thermopalmarium DSM 5974</name>
    <dbReference type="NCBI Taxonomy" id="1121340"/>
    <lineage>
        <taxon>Bacteria</taxon>
        <taxon>Bacillati</taxon>
        <taxon>Bacillota</taxon>
        <taxon>Clostridia</taxon>
        <taxon>Eubacteriales</taxon>
        <taxon>Clostridiaceae</taxon>
        <taxon>Clostridium</taxon>
    </lineage>
</organism>
<feature type="domain" description="Glycosyl transferase family 1" evidence="2">
    <location>
        <begin position="977"/>
        <end position="1082"/>
    </location>
</feature>
<dbReference type="InterPro" id="IPR011990">
    <property type="entry name" value="TPR-like_helical_dom_sf"/>
</dbReference>
<evidence type="ECO:0000259" key="3">
    <source>
        <dbReference type="Pfam" id="PF00535"/>
    </source>
</evidence>
<sequence>MKLSICMMVKDEEKNIRRCLENLKPIINTGLAELIIVDTGSQDNTVLIAKEYTDKVYFHKWNKNFSEMRNKSISYAKGEWIFIIDADERLDDIDKMITLLNSNELNNFNTVLVQVKNLYDYKDEDRYNLILSPRLFRNDGEFRYEGAVHNQPIFKGPNLSVDIALTHFGYISTDKELMEKKYKRTVELLKYELKKDPENLYYLYQLGVSYDMHGDHNESLKEFRKAYNILKNKNLIKENIYTYILGSHARIAYTNGELSESIKVAKEVISVQSEYVDMYYIIAVSEKQLGNKKESFKYFNKYIDLVKKYDKLEIAKDLTTIMYHMDKNSISNGYFEIFQHYLNEEKYLEAYKNYKHITLVNQKIYSGINILIKLKKHDELYDLYISLTNKKEKDTFLVTLESKLDEVEYNNRVEIYKRFSSDTDIYGLLNQLRLTDDVNIKSNLIKLILQNLDLDKEPLFYAEVLNNFKEDIPFLINILTKVETLNVRKILQYLIEKDKRFINAFEEYVSQLEEEVVSAADINVLRVNIVLMSVLLLINARDNSTINDKYKNIFDKYIKCGIKFISELYRIEKASLIYKSVSNMEDRFFLIMYLVNQDLLNDNKKAIVNHLLEALNTYEAMAKYIDIYKNDLLFSEKDIIEEKQKSQFDEYKTQVKSNINTLISSGNLEEAKELIKQYEDIVHNDIEIYSIKAVIAIMEEKYSEAENILKSGLKKEPFNQDLLYNLSYLMDITKKNKKSLECFSTAKLFNPNSNVKVNDIICDLKAIDNNNLKVIHGTMEIANQMCTLTSGLKRIRIDAKTLNYYPNYLGYKSDYTLDISSFNNVNEANIETKKLAAKVISENDVFHFHFGTSLTLDYSDLSLLNELGKKVLMHHWGSDVRMYSKAIQFNPYVKVKNMDEDSIKRKLEFISKHISHCVVSDYELYNYVKDFYFNVHLIRQAIDLEKYKIKNYKNNKLFIVHAPSSPEIKGTKYILSAIEELKQKYDFDFKLIQGMPHEEAKKIYQKADIIIDQILCGSYGLFAIESMAMGKPVVCFISDHLKDTYPKELPIISASPDNIKEKLEYVINNRDMLSEIGNKGRKYVEKYHDMNVISKQLLDLYKSI</sequence>
<dbReference type="SMART" id="SM00028">
    <property type="entry name" value="TPR"/>
    <property type="match status" value="3"/>
</dbReference>
<dbReference type="InterPro" id="IPR019734">
    <property type="entry name" value="TPR_rpt"/>
</dbReference>
<feature type="domain" description="Glycosyltransferase 2-like" evidence="3">
    <location>
        <begin position="4"/>
        <end position="105"/>
    </location>
</feature>
<dbReference type="SUPFAM" id="SSF53448">
    <property type="entry name" value="Nucleotide-diphospho-sugar transferases"/>
    <property type="match status" value="1"/>
</dbReference>
<dbReference type="PROSITE" id="PS50005">
    <property type="entry name" value="TPR"/>
    <property type="match status" value="1"/>
</dbReference>
<feature type="repeat" description="TPR" evidence="1">
    <location>
        <begin position="200"/>
        <end position="233"/>
    </location>
</feature>
<dbReference type="EMBL" id="PVXN01000011">
    <property type="protein sequence ID" value="PRR75375.1"/>
    <property type="molecule type" value="Genomic_DNA"/>
</dbReference>
<gene>
    <name evidence="4" type="primary">sunS_2</name>
    <name evidence="4" type="ORF">CPAL_05640</name>
</gene>
<dbReference type="SUPFAM" id="SSF53756">
    <property type="entry name" value="UDP-Glycosyltransferase/glycogen phosphorylase"/>
    <property type="match status" value="1"/>
</dbReference>
<dbReference type="RefSeq" id="WP_106024051.1">
    <property type="nucleotide sequence ID" value="NZ_PVXN01000011.1"/>
</dbReference>
<evidence type="ECO:0000313" key="5">
    <source>
        <dbReference type="Proteomes" id="UP000239614"/>
    </source>
</evidence>
<dbReference type="InterPro" id="IPR001173">
    <property type="entry name" value="Glyco_trans_2-like"/>
</dbReference>
<keyword evidence="5" id="KW-1185">Reference proteome</keyword>
<dbReference type="PANTHER" id="PTHR43630:SF2">
    <property type="entry name" value="GLYCOSYLTRANSFERASE"/>
    <property type="match status" value="1"/>
</dbReference>
<accession>A0A2T0AXH4</accession>
<dbReference type="OrthoDB" id="9809622at2"/>
<dbReference type="Proteomes" id="UP000239614">
    <property type="component" value="Unassembled WGS sequence"/>
</dbReference>
<keyword evidence="1" id="KW-0802">TPR repeat</keyword>
<reference evidence="4 5" key="1">
    <citation type="submission" date="2018-03" db="EMBL/GenBank/DDBJ databases">
        <title>Genome sequence of Clostridium thermopalmarium DSM 5974.</title>
        <authorList>
            <person name="Poehlein A."/>
            <person name="Daniel R."/>
        </authorList>
    </citation>
    <scope>NUCLEOTIDE SEQUENCE [LARGE SCALE GENOMIC DNA]</scope>
    <source>
        <strain evidence="4 5">DSM 5974</strain>
    </source>
</reference>
<evidence type="ECO:0000313" key="4">
    <source>
        <dbReference type="EMBL" id="PRR75375.1"/>
    </source>
</evidence>
<protein>
    <submittedName>
        <fullName evidence="4">SPBc2 prophage-derived glycosyltransferase SunS</fullName>
        <ecNumber evidence="4">2.4.1.-</ecNumber>
    </submittedName>
</protein>
<dbReference type="EC" id="2.4.1.-" evidence="4"/>
<proteinExistence type="predicted"/>
<keyword evidence="4" id="KW-0328">Glycosyltransferase</keyword>
<evidence type="ECO:0000256" key="1">
    <source>
        <dbReference type="PROSITE-ProRule" id="PRU00339"/>
    </source>
</evidence>
<dbReference type="Gene3D" id="3.90.550.10">
    <property type="entry name" value="Spore Coat Polysaccharide Biosynthesis Protein SpsA, Chain A"/>
    <property type="match status" value="1"/>
</dbReference>
<dbReference type="InterPro" id="IPR001296">
    <property type="entry name" value="Glyco_trans_1"/>
</dbReference>
<keyword evidence="4" id="KW-0808">Transferase</keyword>
<dbReference type="SUPFAM" id="SSF48452">
    <property type="entry name" value="TPR-like"/>
    <property type="match status" value="2"/>
</dbReference>
<dbReference type="Pfam" id="PF00534">
    <property type="entry name" value="Glycos_transf_1"/>
    <property type="match status" value="1"/>
</dbReference>
<dbReference type="CDD" id="cd02511">
    <property type="entry name" value="Beta4Glucosyltransferase"/>
    <property type="match status" value="1"/>
</dbReference>
<name>A0A2T0AXH4_9CLOT</name>
<dbReference type="Gene3D" id="1.25.40.10">
    <property type="entry name" value="Tetratricopeptide repeat domain"/>
    <property type="match status" value="2"/>
</dbReference>
<dbReference type="AlphaFoldDB" id="A0A2T0AXH4"/>
<dbReference type="Pfam" id="PF00535">
    <property type="entry name" value="Glycos_transf_2"/>
    <property type="match status" value="1"/>
</dbReference>
<dbReference type="Gene3D" id="3.40.50.2000">
    <property type="entry name" value="Glycogen Phosphorylase B"/>
    <property type="match status" value="1"/>
</dbReference>
<dbReference type="PANTHER" id="PTHR43630">
    <property type="entry name" value="POLY-BETA-1,6-N-ACETYL-D-GLUCOSAMINE SYNTHASE"/>
    <property type="match status" value="1"/>
</dbReference>
<dbReference type="InterPro" id="IPR029044">
    <property type="entry name" value="Nucleotide-diphossugar_trans"/>
</dbReference>
<comment type="caution">
    <text evidence="4">The sequence shown here is derived from an EMBL/GenBank/DDBJ whole genome shotgun (WGS) entry which is preliminary data.</text>
</comment>
<dbReference type="GO" id="GO:0016757">
    <property type="term" value="F:glycosyltransferase activity"/>
    <property type="evidence" value="ECO:0007669"/>
    <property type="project" value="UniProtKB-KW"/>
</dbReference>
<evidence type="ECO:0000259" key="2">
    <source>
        <dbReference type="Pfam" id="PF00534"/>
    </source>
</evidence>